<dbReference type="KEGG" id="cdi:DIP2077"/>
<gene>
    <name evidence="1" type="ordered locus">DIP2077</name>
</gene>
<keyword evidence="2" id="KW-1185">Reference proteome</keyword>
<sequence length="57" mass="5837">MGARRREGASASGAGLLAQRVEVPNLRQSLTCVDEVCQCAAGGWAEDNAPHAVAALT</sequence>
<evidence type="ECO:0000313" key="1">
    <source>
        <dbReference type="EMBL" id="CAE50603.1"/>
    </source>
</evidence>
<organism evidence="1 2">
    <name type="scientific">Corynebacterium diphtheriae (strain ATCC 700971 / NCTC 13129 / Biotype gravis)</name>
    <dbReference type="NCBI Taxonomy" id="257309"/>
    <lineage>
        <taxon>Bacteria</taxon>
        <taxon>Bacillati</taxon>
        <taxon>Actinomycetota</taxon>
        <taxon>Actinomycetes</taxon>
        <taxon>Mycobacteriales</taxon>
        <taxon>Corynebacteriaceae</taxon>
        <taxon>Corynebacterium</taxon>
    </lineage>
</organism>
<accession>Q6NF24</accession>
<dbReference type="Proteomes" id="UP000002198">
    <property type="component" value="Chromosome"/>
</dbReference>
<protein>
    <submittedName>
        <fullName evidence="1">Uncharacterized protein</fullName>
    </submittedName>
</protein>
<proteinExistence type="predicted"/>
<evidence type="ECO:0000313" key="2">
    <source>
        <dbReference type="Proteomes" id="UP000002198"/>
    </source>
</evidence>
<dbReference type="HOGENOM" id="CLU_2988939_0_0_11"/>
<dbReference type="EMBL" id="BX248360">
    <property type="protein sequence ID" value="CAE50603.1"/>
    <property type="molecule type" value="Genomic_DNA"/>
</dbReference>
<reference evidence="1 2" key="1">
    <citation type="journal article" date="2003" name="Nucleic Acids Res.">
        <title>The complete genome sequence and analysis of Corynebacterium diphtheriae NCTC13129.</title>
        <authorList>
            <person name="Cerdeno-Tarraga A.M."/>
            <person name="Efstratiou A."/>
            <person name="Dover L.G."/>
            <person name="Holden M.T.G."/>
            <person name="Pallen M."/>
            <person name="Bentley S.D."/>
            <person name="Besra G.S."/>
            <person name="Churcher C."/>
            <person name="James K.D."/>
            <person name="De Zoysa A."/>
            <person name="Chillingworth T."/>
            <person name="Cronin A."/>
            <person name="Dowd L."/>
            <person name="Feltwell T."/>
            <person name="Hamlin N."/>
            <person name="Holroyd S."/>
            <person name="Jagels K."/>
            <person name="Moule S."/>
            <person name="Quail M.A."/>
            <person name="Rabbinowitsch E."/>
            <person name="Rutherford K."/>
            <person name="Thomson N.R."/>
            <person name="Unwin L."/>
            <person name="Whitehead S."/>
            <person name="Barrell B.G.Parkhill.J."/>
        </authorList>
    </citation>
    <scope>NUCLEOTIDE SEQUENCE [LARGE SCALE GENOMIC DNA]</scope>
    <source>
        <strain evidence="2">ATCC 700971 / NCTC 13129 / Biotype gravis</strain>
    </source>
</reference>
<name>Q6NF24_CORDI</name>
<dbReference type="STRING" id="257309.DIP2077"/>
<dbReference type="AlphaFoldDB" id="Q6NF24"/>